<dbReference type="InterPro" id="IPR036388">
    <property type="entry name" value="WH-like_DNA-bd_sf"/>
</dbReference>
<dbReference type="Pfam" id="PF00027">
    <property type="entry name" value="cNMP_binding"/>
    <property type="match status" value="1"/>
</dbReference>
<reference evidence="6 7" key="1">
    <citation type="journal article" date="2016" name="C (Basel)">
        <title>Selective Growth of and Electricity Production by Marine Exoelectrogenic Bacteria in Self-Aggregated Hydrogel of Microbially Reduced Graphene Oxide.</title>
        <authorList>
            <person name="Yoshida N."/>
            <person name="Goto Y."/>
            <person name="Miyata Y."/>
        </authorList>
    </citation>
    <scope>NUCLEOTIDE SEQUENCE [LARGE SCALE GENOMIC DNA]</scope>
    <source>
        <strain evidence="6 7">NIT-T3</strain>
    </source>
</reference>
<gene>
    <name evidence="6" type="ORF">DESUT3_02220</name>
</gene>
<name>A0ABM9SDC2_9BACT</name>
<dbReference type="SMART" id="SM00100">
    <property type="entry name" value="cNMP"/>
    <property type="match status" value="1"/>
</dbReference>
<evidence type="ECO:0000259" key="4">
    <source>
        <dbReference type="PROSITE" id="PS50042"/>
    </source>
</evidence>
<dbReference type="SMART" id="SM00419">
    <property type="entry name" value="HTH_CRP"/>
    <property type="match status" value="1"/>
</dbReference>
<dbReference type="PROSITE" id="PS50042">
    <property type="entry name" value="CNMP_BINDING_3"/>
    <property type="match status" value="1"/>
</dbReference>
<dbReference type="SUPFAM" id="SSF46785">
    <property type="entry name" value="Winged helix' DNA-binding domain"/>
    <property type="match status" value="1"/>
</dbReference>
<feature type="domain" description="Cyclic nucleotide-binding" evidence="4">
    <location>
        <begin position="12"/>
        <end position="80"/>
    </location>
</feature>
<dbReference type="InterPro" id="IPR012318">
    <property type="entry name" value="HTH_CRP"/>
</dbReference>
<reference evidence="6 7" key="2">
    <citation type="journal article" date="2021" name="Int. J. Syst. Evol. Microbiol.">
        <title>Isolation and Polyphasic Characterization of Desulfuromonas versatilis sp. Nov., an Electrogenic Bacteria Capable of Versatile Metabolism Isolated from a Graphene Oxide-Reducing Enrichment Culture.</title>
        <authorList>
            <person name="Xie L."/>
            <person name="Yoshida N."/>
            <person name="Ishii S."/>
            <person name="Meng L."/>
        </authorList>
    </citation>
    <scope>NUCLEOTIDE SEQUENCE [LARGE SCALE GENOMIC DNA]</scope>
    <source>
        <strain evidence="6 7">NIT-T3</strain>
    </source>
</reference>
<feature type="domain" description="HTH crp-type" evidence="5">
    <location>
        <begin position="138"/>
        <end position="212"/>
    </location>
</feature>
<sequence>MPAKMKLTHVDLLRLFDSPEYAEIAKGFKEQRYAKKTIVCTPYDEGNRLFIVKSGRLRVFLSYEDREFTLALLEPGDIFSTHTRAFAEALEESVVLLGNTLQFQQKIVESPEITLVMVKVLGELLKNSITIIEGLAFKDARQRLLDFLVSATEDRGQLHPEGVSVELGLTTEEIALLVGTTRQTISTLLNDLIKSEVLEKLDRRTLLIRDIALLQDWNSLS</sequence>
<dbReference type="PANTHER" id="PTHR24567">
    <property type="entry name" value="CRP FAMILY TRANSCRIPTIONAL REGULATORY PROTEIN"/>
    <property type="match status" value="1"/>
</dbReference>
<dbReference type="Gene3D" id="1.10.10.10">
    <property type="entry name" value="Winged helix-like DNA-binding domain superfamily/Winged helix DNA-binding domain"/>
    <property type="match status" value="1"/>
</dbReference>
<dbReference type="InterPro" id="IPR018490">
    <property type="entry name" value="cNMP-bd_dom_sf"/>
</dbReference>
<dbReference type="CDD" id="cd00038">
    <property type="entry name" value="CAP_ED"/>
    <property type="match status" value="1"/>
</dbReference>
<dbReference type="Proteomes" id="UP001319827">
    <property type="component" value="Chromosome"/>
</dbReference>
<dbReference type="SUPFAM" id="SSF51206">
    <property type="entry name" value="cAMP-binding domain-like"/>
    <property type="match status" value="1"/>
</dbReference>
<accession>A0ABM9SDC2</accession>
<evidence type="ECO:0000313" key="7">
    <source>
        <dbReference type="Proteomes" id="UP001319827"/>
    </source>
</evidence>
<dbReference type="PANTHER" id="PTHR24567:SF74">
    <property type="entry name" value="HTH-TYPE TRANSCRIPTIONAL REGULATOR ARCR"/>
    <property type="match status" value="1"/>
</dbReference>
<evidence type="ECO:0000259" key="5">
    <source>
        <dbReference type="PROSITE" id="PS51063"/>
    </source>
</evidence>
<dbReference type="EMBL" id="AP024355">
    <property type="protein sequence ID" value="BCR03153.1"/>
    <property type="molecule type" value="Genomic_DNA"/>
</dbReference>
<dbReference type="InterPro" id="IPR000595">
    <property type="entry name" value="cNMP-bd_dom"/>
</dbReference>
<dbReference type="Gene3D" id="2.60.120.10">
    <property type="entry name" value="Jelly Rolls"/>
    <property type="match status" value="1"/>
</dbReference>
<protein>
    <submittedName>
        <fullName evidence="6">Transcriptional regulator</fullName>
    </submittedName>
</protein>
<evidence type="ECO:0000313" key="6">
    <source>
        <dbReference type="EMBL" id="BCR03153.1"/>
    </source>
</evidence>
<dbReference type="PROSITE" id="PS51063">
    <property type="entry name" value="HTH_CRP_2"/>
    <property type="match status" value="1"/>
</dbReference>
<evidence type="ECO:0000256" key="1">
    <source>
        <dbReference type="ARBA" id="ARBA00023015"/>
    </source>
</evidence>
<dbReference type="Pfam" id="PF13545">
    <property type="entry name" value="HTH_Crp_2"/>
    <property type="match status" value="1"/>
</dbReference>
<keyword evidence="2" id="KW-0238">DNA-binding</keyword>
<evidence type="ECO:0000256" key="3">
    <source>
        <dbReference type="ARBA" id="ARBA00023163"/>
    </source>
</evidence>
<evidence type="ECO:0000256" key="2">
    <source>
        <dbReference type="ARBA" id="ARBA00023125"/>
    </source>
</evidence>
<proteinExistence type="predicted"/>
<keyword evidence="1" id="KW-0805">Transcription regulation</keyword>
<organism evidence="6 7">
    <name type="scientific">Desulfuromonas versatilis</name>
    <dbReference type="NCBI Taxonomy" id="2802975"/>
    <lineage>
        <taxon>Bacteria</taxon>
        <taxon>Pseudomonadati</taxon>
        <taxon>Thermodesulfobacteriota</taxon>
        <taxon>Desulfuromonadia</taxon>
        <taxon>Desulfuromonadales</taxon>
        <taxon>Desulfuromonadaceae</taxon>
        <taxon>Desulfuromonas</taxon>
    </lineage>
</organism>
<dbReference type="InterPro" id="IPR014710">
    <property type="entry name" value="RmlC-like_jellyroll"/>
</dbReference>
<keyword evidence="7" id="KW-1185">Reference proteome</keyword>
<dbReference type="InterPro" id="IPR050397">
    <property type="entry name" value="Env_Response_Regulators"/>
</dbReference>
<dbReference type="InterPro" id="IPR036390">
    <property type="entry name" value="WH_DNA-bd_sf"/>
</dbReference>
<keyword evidence="3" id="KW-0804">Transcription</keyword>